<dbReference type="EMBL" id="UINC01229750">
    <property type="protein sequence ID" value="SVE61586.1"/>
    <property type="molecule type" value="Genomic_DNA"/>
</dbReference>
<accession>A0A383EXG1</accession>
<reference evidence="1" key="1">
    <citation type="submission" date="2018-05" db="EMBL/GenBank/DDBJ databases">
        <authorList>
            <person name="Lanie J.A."/>
            <person name="Ng W.-L."/>
            <person name="Kazmierczak K.M."/>
            <person name="Andrzejewski T.M."/>
            <person name="Davidsen T.M."/>
            <person name="Wayne K.J."/>
            <person name="Tettelin H."/>
            <person name="Glass J.I."/>
            <person name="Rusch D."/>
            <person name="Podicherti R."/>
            <person name="Tsui H.-C.T."/>
            <person name="Winkler M.E."/>
        </authorList>
    </citation>
    <scope>NUCLEOTIDE SEQUENCE</scope>
</reference>
<protein>
    <submittedName>
        <fullName evidence="1">Uncharacterized protein</fullName>
    </submittedName>
</protein>
<name>A0A383EXG1_9ZZZZ</name>
<gene>
    <name evidence="1" type="ORF">METZ01_LOCUS514440</name>
</gene>
<dbReference type="Pfam" id="PF19617">
    <property type="entry name" value="DUF6122"/>
    <property type="match status" value="1"/>
</dbReference>
<sequence length="210" mass="24373">MKKIFIFCFFSLYAHEKNISSYQSINFDKHHNKFHLISHVLVPTGIAYALKIEKGWESTTLTYLSTNLVDLDHLVANPVYDPNRCSINYHPLHSENTIFGYSILALHPQTRDVGTGLLIHMGLDYIDCELMKKKSLSQESPINKYTFSHFLFWYGMGKYSNLKPDEMFAISMVWETTEFILPFEFAKEDWMNKTVDLISNYLGFMLGSAN</sequence>
<evidence type="ECO:0000313" key="1">
    <source>
        <dbReference type="EMBL" id="SVE61586.1"/>
    </source>
</evidence>
<dbReference type="AlphaFoldDB" id="A0A383EXG1"/>
<organism evidence="1">
    <name type="scientific">marine metagenome</name>
    <dbReference type="NCBI Taxonomy" id="408172"/>
    <lineage>
        <taxon>unclassified sequences</taxon>
        <taxon>metagenomes</taxon>
        <taxon>ecological metagenomes</taxon>
    </lineage>
</organism>
<dbReference type="InterPro" id="IPR046125">
    <property type="entry name" value="DUF6122"/>
</dbReference>
<proteinExistence type="predicted"/>